<dbReference type="Pfam" id="PF00572">
    <property type="entry name" value="Ribosomal_L13"/>
    <property type="match status" value="1"/>
</dbReference>
<organism evidence="6">
    <name type="scientific">Lophocladia kuetzingii</name>
    <dbReference type="NCBI Taxonomy" id="675577"/>
    <lineage>
        <taxon>Eukaryota</taxon>
        <taxon>Rhodophyta</taxon>
        <taxon>Florideophyceae</taxon>
        <taxon>Rhodymeniophycidae</taxon>
        <taxon>Ceramiales</taxon>
        <taxon>Rhodomelaceae</taxon>
        <taxon>Lophothalieae</taxon>
        <taxon>Lophocladia</taxon>
    </lineage>
</organism>
<evidence type="ECO:0000256" key="5">
    <source>
        <dbReference type="RuleBase" id="RU003877"/>
    </source>
</evidence>
<dbReference type="Gene3D" id="3.90.1180.10">
    <property type="entry name" value="Ribosomal protein L13"/>
    <property type="match status" value="1"/>
</dbReference>
<dbReference type="GeneID" id="33361073"/>
<dbReference type="RefSeq" id="YP_009398533.1">
    <property type="nucleotide sequence ID" value="NC_035292.1"/>
</dbReference>
<evidence type="ECO:0000256" key="2">
    <source>
        <dbReference type="ARBA" id="ARBA00022980"/>
    </source>
</evidence>
<dbReference type="GO" id="GO:0003729">
    <property type="term" value="F:mRNA binding"/>
    <property type="evidence" value="ECO:0007669"/>
    <property type="project" value="TreeGrafter"/>
</dbReference>
<evidence type="ECO:0000256" key="1">
    <source>
        <dbReference type="ARBA" id="ARBA00006227"/>
    </source>
</evidence>
<keyword evidence="3 4" id="KW-0687">Ribonucleoprotein</keyword>
<dbReference type="InterPro" id="IPR023563">
    <property type="entry name" value="Ribosomal_uL13_CS"/>
</dbReference>
<dbReference type="PIRSF" id="PIRSF002181">
    <property type="entry name" value="Ribosomal_L13"/>
    <property type="match status" value="1"/>
</dbReference>
<comment type="similarity">
    <text evidence="1 4 5">Belongs to the universal ribosomal protein uL13 family.</text>
</comment>
<dbReference type="PANTHER" id="PTHR11545:SF2">
    <property type="entry name" value="LARGE RIBOSOMAL SUBUNIT PROTEIN UL13M"/>
    <property type="match status" value="1"/>
</dbReference>
<keyword evidence="6" id="KW-0934">Plastid</keyword>
<comment type="subunit">
    <text evidence="4">Part of the 50S ribosomal subunit.</text>
</comment>
<comment type="subcellular location">
    <subcellularLocation>
        <location evidence="4">Plastid</location>
        <location evidence="4">Chloroplast</location>
    </subcellularLocation>
</comment>
<dbReference type="NCBIfam" id="TIGR01066">
    <property type="entry name" value="rplM_bact"/>
    <property type="match status" value="1"/>
</dbReference>
<dbReference type="GO" id="GO:0017148">
    <property type="term" value="P:negative regulation of translation"/>
    <property type="evidence" value="ECO:0007669"/>
    <property type="project" value="TreeGrafter"/>
</dbReference>
<keyword evidence="2 4" id="KW-0689">Ribosomal protein</keyword>
<accession>A0A1Z1MPE0</accession>
<dbReference type="GO" id="GO:0003735">
    <property type="term" value="F:structural constituent of ribosome"/>
    <property type="evidence" value="ECO:0007669"/>
    <property type="project" value="InterPro"/>
</dbReference>
<dbReference type="PROSITE" id="PS00783">
    <property type="entry name" value="RIBOSOMAL_L13"/>
    <property type="match status" value="1"/>
</dbReference>
<dbReference type="CDD" id="cd00392">
    <property type="entry name" value="Ribosomal_L13"/>
    <property type="match status" value="1"/>
</dbReference>
<evidence type="ECO:0000256" key="3">
    <source>
        <dbReference type="ARBA" id="ARBA00023274"/>
    </source>
</evidence>
<dbReference type="HAMAP" id="MF_01366">
    <property type="entry name" value="Ribosomal_uL13"/>
    <property type="match status" value="1"/>
</dbReference>
<reference evidence="6" key="1">
    <citation type="journal article" date="2017" name="J. Phycol.">
        <title>Analysis of chloroplast genomes and a supermatrix inform reclassification of the Rhodomelaceae (Rhodophyta).</title>
        <authorList>
            <person name="Diaz-Tapia P."/>
            <person name="Maggs C.A."/>
            <person name="West J.A."/>
            <person name="Verbruggen H."/>
        </authorList>
    </citation>
    <scope>NUCLEOTIDE SEQUENCE</scope>
    <source>
        <strain evidence="6">PD1509</strain>
    </source>
</reference>
<dbReference type="GO" id="GO:0009507">
    <property type="term" value="C:chloroplast"/>
    <property type="evidence" value="ECO:0007669"/>
    <property type="project" value="UniProtKB-SubCell"/>
</dbReference>
<gene>
    <name evidence="4 6" type="primary">rpl13</name>
</gene>
<dbReference type="InterPro" id="IPR005823">
    <property type="entry name" value="Ribosomal_uL13_bac-type"/>
</dbReference>
<dbReference type="SUPFAM" id="SSF52161">
    <property type="entry name" value="Ribosomal protein L13"/>
    <property type="match status" value="1"/>
</dbReference>
<protein>
    <recommendedName>
        <fullName evidence="4">Large ribosomal subunit protein uL13c</fullName>
    </recommendedName>
</protein>
<dbReference type="PANTHER" id="PTHR11545">
    <property type="entry name" value="RIBOSOMAL PROTEIN L13"/>
    <property type="match status" value="1"/>
</dbReference>
<evidence type="ECO:0000313" key="6">
    <source>
        <dbReference type="EMBL" id="ARW67719.1"/>
    </source>
</evidence>
<geneLocation type="chloroplast" evidence="6"/>
<dbReference type="GO" id="GO:0022625">
    <property type="term" value="C:cytosolic large ribosomal subunit"/>
    <property type="evidence" value="ECO:0007669"/>
    <property type="project" value="TreeGrafter"/>
</dbReference>
<keyword evidence="6" id="KW-0150">Chloroplast</keyword>
<dbReference type="GO" id="GO:0006412">
    <property type="term" value="P:translation"/>
    <property type="evidence" value="ECO:0007669"/>
    <property type="project" value="UniProtKB-UniRule"/>
</dbReference>
<dbReference type="InterPro" id="IPR005822">
    <property type="entry name" value="Ribosomal_uL13"/>
</dbReference>
<name>A0A1Z1MPE0_9FLOR</name>
<dbReference type="InterPro" id="IPR036899">
    <property type="entry name" value="Ribosomal_uL13_sf"/>
</dbReference>
<dbReference type="EMBL" id="MF101448">
    <property type="protein sequence ID" value="ARW67719.1"/>
    <property type="molecule type" value="Genomic_DNA"/>
</dbReference>
<evidence type="ECO:0000256" key="4">
    <source>
        <dbReference type="HAMAP-Rule" id="MF_01366"/>
    </source>
</evidence>
<dbReference type="AlphaFoldDB" id="A0A1Z1MPE0"/>
<proteinExistence type="inferred from homology"/>
<sequence>MDKNKTIIQDIPKEQQWYLIDAQNQNLGRLSSQIATTILGKNKIQFLPYQENNVHIIIINSKDIKVTGNKDKQKTYKRHSGRPGGLKIEKFNEVQKRIPNKILEHSIKGMLPKNTLGRNLYKKINIYSNNEYPSYMSKNIKTLNIN</sequence>